<proteinExistence type="predicted"/>
<dbReference type="AlphaFoldDB" id="A0A0M3TA86"/>
<evidence type="ECO:0000256" key="1">
    <source>
        <dbReference type="SAM" id="MobiDB-lite"/>
    </source>
</evidence>
<dbReference type="KEGG" id="aep:AMC99_01039"/>
<keyword evidence="3" id="KW-1185">Reference proteome</keyword>
<keyword evidence="2" id="KW-0808">Transferase</keyword>
<evidence type="ECO:0000313" key="3">
    <source>
        <dbReference type="Proteomes" id="UP000057938"/>
    </source>
</evidence>
<sequence length="79" mass="8552">MAGIGKHGHGNLLVTRIVVLVEDRSLERPARRSGHAASHAQGRVSRRSSSDPLRVMTVSIADNFPHGKEEQQKTAIGES</sequence>
<dbReference type="EMBL" id="CP012669">
    <property type="protein sequence ID" value="ALE16336.1"/>
    <property type="molecule type" value="Genomic_DNA"/>
</dbReference>
<evidence type="ECO:0000313" key="2">
    <source>
        <dbReference type="EMBL" id="ALE16336.1"/>
    </source>
</evidence>
<reference evidence="2 3" key="1">
    <citation type="submission" date="2015-09" db="EMBL/GenBank/DDBJ databases">
        <title>Complete genome sequence of a benzo[a]pyrene-degrading bacterium Altererythrobacter epoxidivorans CGMCC 1.7731T.</title>
        <authorList>
            <person name="Li Z."/>
            <person name="Cheng H."/>
            <person name="Huo Y."/>
            <person name="Xu X."/>
        </authorList>
    </citation>
    <scope>NUCLEOTIDE SEQUENCE [LARGE SCALE GENOMIC DNA]</scope>
    <source>
        <strain evidence="2 3">CGMCC 1.7731</strain>
    </source>
</reference>
<dbReference type="Proteomes" id="UP000057938">
    <property type="component" value="Chromosome"/>
</dbReference>
<protein>
    <submittedName>
        <fullName evidence="2">2-isopropylmalate synthase</fullName>
        <ecNumber evidence="2">2.3.3.13</ecNumber>
    </submittedName>
</protein>
<gene>
    <name evidence="2" type="ORF">AMC99_01039</name>
</gene>
<feature type="region of interest" description="Disordered" evidence="1">
    <location>
        <begin position="26"/>
        <end position="53"/>
    </location>
</feature>
<dbReference type="STRING" id="361183.AMC99_01039"/>
<keyword evidence="2" id="KW-0012">Acyltransferase</keyword>
<dbReference type="EC" id="2.3.3.13" evidence="2"/>
<dbReference type="GO" id="GO:0003852">
    <property type="term" value="F:2-isopropylmalate synthase activity"/>
    <property type="evidence" value="ECO:0007669"/>
    <property type="project" value="UniProtKB-EC"/>
</dbReference>
<organism evidence="2 3">
    <name type="scientific">Altererythrobacter epoxidivorans</name>
    <dbReference type="NCBI Taxonomy" id="361183"/>
    <lineage>
        <taxon>Bacteria</taxon>
        <taxon>Pseudomonadati</taxon>
        <taxon>Pseudomonadota</taxon>
        <taxon>Alphaproteobacteria</taxon>
        <taxon>Sphingomonadales</taxon>
        <taxon>Erythrobacteraceae</taxon>
        <taxon>Altererythrobacter</taxon>
    </lineage>
</organism>
<feature type="region of interest" description="Disordered" evidence="1">
    <location>
        <begin position="60"/>
        <end position="79"/>
    </location>
</feature>
<accession>A0A0M3TA86</accession>
<name>A0A0M3TA86_9SPHN</name>